<dbReference type="RefSeq" id="WP_380800344.1">
    <property type="nucleotide sequence ID" value="NZ_JBHUIV010000008.1"/>
</dbReference>
<sequence>MENSFYNINEDKVLFTELGEEGVIFDLESSDYLNLNETYCTVFKLLQESKGIHEIIQILTETYEVDIDVCQKDVEDVIKELLDKKFIFKIDHS</sequence>
<dbReference type="Proteomes" id="UP001597414">
    <property type="component" value="Unassembled WGS sequence"/>
</dbReference>
<dbReference type="InterPro" id="IPR008792">
    <property type="entry name" value="PQQD"/>
</dbReference>
<gene>
    <name evidence="1" type="ORF">ACFSKV_03245</name>
</gene>
<dbReference type="InterPro" id="IPR041881">
    <property type="entry name" value="PqqD_sf"/>
</dbReference>
<reference evidence="2" key="1">
    <citation type="journal article" date="2019" name="Int. J. Syst. Evol. Microbiol.">
        <title>The Global Catalogue of Microorganisms (GCM) 10K type strain sequencing project: providing services to taxonomists for standard genome sequencing and annotation.</title>
        <authorList>
            <consortium name="The Broad Institute Genomics Platform"/>
            <consortium name="The Broad Institute Genome Sequencing Center for Infectious Disease"/>
            <person name="Wu L."/>
            <person name="Ma J."/>
        </authorList>
    </citation>
    <scope>NUCLEOTIDE SEQUENCE [LARGE SCALE GENOMIC DNA]</scope>
    <source>
        <strain evidence="2">KCTC 19812</strain>
    </source>
</reference>
<accession>A0ABW5B399</accession>
<name>A0ABW5B399_9BACT</name>
<protein>
    <submittedName>
        <fullName evidence="1">PqqD family protein</fullName>
    </submittedName>
</protein>
<comment type="caution">
    <text evidence="1">The sequence shown here is derived from an EMBL/GenBank/DDBJ whole genome shotgun (WGS) entry which is preliminary data.</text>
</comment>
<keyword evidence="2" id="KW-1185">Reference proteome</keyword>
<dbReference type="Pfam" id="PF05402">
    <property type="entry name" value="PqqD"/>
    <property type="match status" value="1"/>
</dbReference>
<evidence type="ECO:0000313" key="1">
    <source>
        <dbReference type="EMBL" id="MFD2200567.1"/>
    </source>
</evidence>
<dbReference type="Gene3D" id="1.10.10.1150">
    <property type="entry name" value="Coenzyme PQQ synthesis protein D (PqqD)"/>
    <property type="match status" value="1"/>
</dbReference>
<proteinExistence type="predicted"/>
<organism evidence="1 2">
    <name type="scientific">Shivajiella indica</name>
    <dbReference type="NCBI Taxonomy" id="872115"/>
    <lineage>
        <taxon>Bacteria</taxon>
        <taxon>Pseudomonadati</taxon>
        <taxon>Bacteroidota</taxon>
        <taxon>Cytophagia</taxon>
        <taxon>Cytophagales</taxon>
        <taxon>Cyclobacteriaceae</taxon>
        <taxon>Shivajiella</taxon>
    </lineage>
</organism>
<evidence type="ECO:0000313" key="2">
    <source>
        <dbReference type="Proteomes" id="UP001597414"/>
    </source>
</evidence>
<dbReference type="EMBL" id="JBHUIV010000008">
    <property type="protein sequence ID" value="MFD2200567.1"/>
    <property type="molecule type" value="Genomic_DNA"/>
</dbReference>